<dbReference type="Proteomes" id="UP000683507">
    <property type="component" value="Chromosome"/>
</dbReference>
<keyword evidence="2" id="KW-0175">Coiled coil</keyword>
<evidence type="ECO:0000313" key="5">
    <source>
        <dbReference type="EMBL" id="CAG5081740.1"/>
    </source>
</evidence>
<organism evidence="5 6">
    <name type="scientific">Parvicella tangerina</name>
    <dbReference type="NCBI Taxonomy" id="2829795"/>
    <lineage>
        <taxon>Bacteria</taxon>
        <taxon>Pseudomonadati</taxon>
        <taxon>Bacteroidota</taxon>
        <taxon>Flavobacteriia</taxon>
        <taxon>Flavobacteriales</taxon>
        <taxon>Parvicellaceae</taxon>
        <taxon>Parvicella</taxon>
    </lineage>
</organism>
<reference evidence="5" key="1">
    <citation type="submission" date="2021-04" db="EMBL/GenBank/DDBJ databases">
        <authorList>
            <person name="Rodrigo-Torres L."/>
            <person name="Arahal R. D."/>
            <person name="Lucena T."/>
        </authorList>
    </citation>
    <scope>NUCLEOTIDE SEQUENCE</scope>
    <source>
        <strain evidence="5">AS29M-1</strain>
    </source>
</reference>
<evidence type="ECO:0000313" key="6">
    <source>
        <dbReference type="Proteomes" id="UP000683507"/>
    </source>
</evidence>
<dbReference type="SUPFAM" id="SSF48452">
    <property type="entry name" value="TPR-like"/>
    <property type="match status" value="5"/>
</dbReference>
<feature type="repeat" description="TPR" evidence="1">
    <location>
        <begin position="566"/>
        <end position="599"/>
    </location>
</feature>
<sequence>MKIQLLLTIAAIIFSTALISQDYEKANQLFEQGYYQEAAKEYKKVIPWLEEQYGKKDTTSLPLYNYLLGASYYLSGDPTNAEKTLQGVVSFCQQHCDYVNTYEISAHTYLSYLYTDLGDQQKAIEECNVIVQLHLKKNYKKKGLIHLAYAYNDLGIAYYSAAMDKEAIEAYHNAIHNFTKSGNQNRYDLGIMYINLAYSQLYAGLHDEAATNYKKGFKEIYELYPSDYFDKTTTFRTEGVNLINAGDNQLAQKALHIDIDVKQEILGESDTSLIESYIYLGQAYHYDNQPEKAASAFDKIPSILDQAFANSEADRSFWYNYLGGMYDLIGNKEKALEYYELSIPYYQSIYKTSPYGLVITAQNITKIANELGDFSKAIAYAKIKYDFYDENFTKNDASIYQAYMNAVYDLATLYAQALQMKDAEEILLAAYSKDKNIPNTPDLHVNLQDKLFEVYSATGQQQKAHDLIDDELEFIAKHYGKSDLYYITMVGKGLLYAQKGENLKAIELFDKIYPHFKGRNDYNEANVLNNLGMCYNDLGNYVKAERNYFEALSIHQSIDTNTIHYVAALGNLGRLYFDQADYEKSEQFYNRSQAIAEQVVGKASMEYVSNINSLANVMLYSQQFEKAIEYYEESLKYMEQAYSKDHPTVLDLLGNIGHSLCALQMFDEGVEILENVHLKSAQVLGPSSYKTLLFKANLAMAYHSIDEDKEAKEQMLELLQHIDQNVNYNLKYMNESASLALLNKMGLYYSGIHAFLYDNPKDQEVVNACFNSTLKNKGKLLESNTALKNQITKSKNTKLIETYDEWIEKVKVLTNLQSGNANIDLKALDDAKNEVEKLEEELMKMSSDFAKKLSKDFDWKEIQKKLSKDEVIVEFLRIDYQQKFIKDTARYGAFILNSESAPLFIPICNEHALSSLLGEVAANNKSYVQKVYGKNGELSKLHELVLEPLQNELKGKKKVYISPDGLLHKVAFSAISDGNSYFGDQHEVIMINSGSVLLEEANNTLDHFNPLLIGGVEYNKSGSTEEVWKYLSGTQTEVSGIEKLMTEQSITPVLLTGSAATEDNFTKNVDDVNMIHIATHGFFYPEPSLAQQIVLQETEEVEDIDFRGGTRGAGYNYYVTNTDPMMRSGIALAGANQVWNNPDIPLDQDGVLTALDFSLMNLQNVDLVVLSACETGLGDVKGSEGVYGLQRSLHLAGADHIIMSLWQVPDTETKEFMLYFYNELVKNKNIEEAFINTQRFMSQQYDPYYWGAFILL</sequence>
<dbReference type="EMBL" id="OU015584">
    <property type="protein sequence ID" value="CAG5081740.1"/>
    <property type="molecule type" value="Genomic_DNA"/>
</dbReference>
<dbReference type="InterPro" id="IPR019734">
    <property type="entry name" value="TPR_rpt"/>
</dbReference>
<proteinExistence type="predicted"/>
<dbReference type="InterPro" id="IPR011990">
    <property type="entry name" value="TPR-like_helical_dom_sf"/>
</dbReference>
<feature type="coiled-coil region" evidence="2">
    <location>
        <begin position="821"/>
        <end position="855"/>
    </location>
</feature>
<evidence type="ECO:0000256" key="2">
    <source>
        <dbReference type="SAM" id="Coils"/>
    </source>
</evidence>
<keyword evidence="6" id="KW-1185">Reference proteome</keyword>
<feature type="repeat" description="TPR" evidence="1">
    <location>
        <begin position="525"/>
        <end position="558"/>
    </location>
</feature>
<dbReference type="Gene3D" id="1.25.40.10">
    <property type="entry name" value="Tetratricopeptide repeat domain"/>
    <property type="match status" value="5"/>
</dbReference>
<evidence type="ECO:0000256" key="1">
    <source>
        <dbReference type="PROSITE-ProRule" id="PRU00339"/>
    </source>
</evidence>
<keyword evidence="1" id="KW-0802">TPR repeat</keyword>
<name>A0A916NBV2_9FLAO</name>
<accession>A0A916NBV2</accession>
<dbReference type="RefSeq" id="WP_258541904.1">
    <property type="nucleotide sequence ID" value="NZ_OU015584.1"/>
</dbReference>
<dbReference type="InterPro" id="IPR024983">
    <property type="entry name" value="CHAT_dom"/>
</dbReference>
<feature type="chain" id="PRO_5037894444" description="CHAT domain-containing protein" evidence="3">
    <location>
        <begin position="21"/>
        <end position="1256"/>
    </location>
</feature>
<dbReference type="AlphaFoldDB" id="A0A916NBV2"/>
<protein>
    <recommendedName>
        <fullName evidence="4">CHAT domain-containing protein</fullName>
    </recommendedName>
</protein>
<evidence type="ECO:0000256" key="3">
    <source>
        <dbReference type="SAM" id="SignalP"/>
    </source>
</evidence>
<dbReference type="KEGG" id="ptan:CRYO30217_01716"/>
<dbReference type="Pfam" id="PF12770">
    <property type="entry name" value="CHAT"/>
    <property type="match status" value="1"/>
</dbReference>
<dbReference type="PANTHER" id="PTHR10098">
    <property type="entry name" value="RAPSYN-RELATED"/>
    <property type="match status" value="1"/>
</dbReference>
<dbReference type="Pfam" id="PF13424">
    <property type="entry name" value="TPR_12"/>
    <property type="match status" value="1"/>
</dbReference>
<feature type="domain" description="CHAT" evidence="4">
    <location>
        <begin position="938"/>
        <end position="1255"/>
    </location>
</feature>
<dbReference type="PROSITE" id="PS50005">
    <property type="entry name" value="TPR"/>
    <property type="match status" value="2"/>
</dbReference>
<evidence type="ECO:0000259" key="4">
    <source>
        <dbReference type="Pfam" id="PF12770"/>
    </source>
</evidence>
<gene>
    <name evidence="5" type="ORF">CRYO30217_01716</name>
</gene>
<feature type="signal peptide" evidence="3">
    <location>
        <begin position="1"/>
        <end position="20"/>
    </location>
</feature>
<dbReference type="SMART" id="SM00028">
    <property type="entry name" value="TPR"/>
    <property type="match status" value="11"/>
</dbReference>
<dbReference type="Pfam" id="PF13374">
    <property type="entry name" value="TPR_10"/>
    <property type="match status" value="1"/>
</dbReference>
<keyword evidence="3" id="KW-0732">Signal</keyword>